<proteinExistence type="predicted"/>
<dbReference type="EMBL" id="SGXA01000004">
    <property type="protein sequence ID" value="RZS66865.1"/>
    <property type="molecule type" value="Genomic_DNA"/>
</dbReference>
<dbReference type="PANTHER" id="PTHR41291">
    <property type="entry name" value="DNA ALKYLATION REPAIR PROTEIN"/>
    <property type="match status" value="1"/>
</dbReference>
<dbReference type="SUPFAM" id="SSF48371">
    <property type="entry name" value="ARM repeat"/>
    <property type="match status" value="1"/>
</dbReference>
<evidence type="ECO:0000313" key="2">
    <source>
        <dbReference type="Proteomes" id="UP000293874"/>
    </source>
</evidence>
<dbReference type="CDD" id="cd06561">
    <property type="entry name" value="AlkD_like"/>
    <property type="match status" value="1"/>
</dbReference>
<organism evidence="1 2">
    <name type="scientific">Pseudobacter ginsenosidimutans</name>
    <dbReference type="NCBI Taxonomy" id="661488"/>
    <lineage>
        <taxon>Bacteria</taxon>
        <taxon>Pseudomonadati</taxon>
        <taxon>Bacteroidota</taxon>
        <taxon>Chitinophagia</taxon>
        <taxon>Chitinophagales</taxon>
        <taxon>Chitinophagaceae</taxon>
        <taxon>Pseudobacter</taxon>
    </lineage>
</organism>
<protein>
    <submittedName>
        <fullName evidence="1">3-methyladenine DNA glycosylase AlkD</fullName>
    </submittedName>
</protein>
<evidence type="ECO:0000313" key="1">
    <source>
        <dbReference type="EMBL" id="RZS66865.1"/>
    </source>
</evidence>
<dbReference type="Pfam" id="PF08713">
    <property type="entry name" value="DNA_alkylation"/>
    <property type="match status" value="1"/>
</dbReference>
<name>A0A4Q7MF41_9BACT</name>
<sequence length="251" mass="27551">MNQAAHQAAFFNSAIMTTQQILSRLEELGTPQIKKILLKHGAKEPLFGVKVEDIKKLQKEIKGDTQSIAMELYNTGNADAMYLAGLMANGAQMSEKELQHWMDNANSPALSEYIVPWVASEHPKAWNLGLKWIASKKELIAAAGWNTLAGILSLKPDAELDIAAIRDLMEQVKEEIQTAPNRVRYTMNGFIIAAGSFVPALTAEAIQLGRKIGVVSVDMNGTACKVPFSPDYILKVKDRGTIGKKKKTIKC</sequence>
<keyword evidence="2" id="KW-1185">Reference proteome</keyword>
<dbReference type="PANTHER" id="PTHR41291:SF1">
    <property type="entry name" value="DNA ALKYLATION REPAIR PROTEIN"/>
    <property type="match status" value="1"/>
</dbReference>
<comment type="caution">
    <text evidence="1">The sequence shown here is derived from an EMBL/GenBank/DDBJ whole genome shotgun (WGS) entry which is preliminary data.</text>
</comment>
<dbReference type="Gene3D" id="1.25.10.90">
    <property type="match status" value="1"/>
</dbReference>
<dbReference type="InterPro" id="IPR014825">
    <property type="entry name" value="DNA_alkylation"/>
</dbReference>
<reference evidence="1 2" key="1">
    <citation type="submission" date="2019-02" db="EMBL/GenBank/DDBJ databases">
        <title>Genomic Encyclopedia of Type Strains, Phase IV (KMG-IV): sequencing the most valuable type-strain genomes for metagenomic binning, comparative biology and taxonomic classification.</title>
        <authorList>
            <person name="Goeker M."/>
        </authorList>
    </citation>
    <scope>NUCLEOTIDE SEQUENCE [LARGE SCALE GENOMIC DNA]</scope>
    <source>
        <strain evidence="1 2">DSM 18116</strain>
    </source>
</reference>
<dbReference type="InterPro" id="IPR016024">
    <property type="entry name" value="ARM-type_fold"/>
</dbReference>
<accession>A0A4Q7MF41</accession>
<gene>
    <name evidence="1" type="ORF">EV199_5249</name>
</gene>
<dbReference type="Proteomes" id="UP000293874">
    <property type="component" value="Unassembled WGS sequence"/>
</dbReference>
<dbReference type="AlphaFoldDB" id="A0A4Q7MF41"/>